<keyword evidence="5" id="KW-0963">Cytoplasm</keyword>
<dbReference type="GO" id="GO:0005634">
    <property type="term" value="C:nucleus"/>
    <property type="evidence" value="ECO:0007669"/>
    <property type="project" value="TreeGrafter"/>
</dbReference>
<feature type="region of interest" description="Disordered" evidence="6">
    <location>
        <begin position="1"/>
        <end position="22"/>
    </location>
</feature>
<name>A0A9N9GS21_9GLOM</name>
<dbReference type="PROSITE" id="PS51886">
    <property type="entry name" value="TLDC"/>
    <property type="match status" value="1"/>
</dbReference>
<dbReference type="SMART" id="SM00584">
    <property type="entry name" value="TLDc"/>
    <property type="match status" value="1"/>
</dbReference>
<dbReference type="GO" id="GO:0006979">
    <property type="term" value="P:response to oxidative stress"/>
    <property type="evidence" value="ECO:0007669"/>
    <property type="project" value="TreeGrafter"/>
</dbReference>
<comment type="caution">
    <text evidence="8">The sequence shown here is derived from an EMBL/GenBank/DDBJ whole genome shotgun (WGS) entry which is preliminary data.</text>
</comment>
<dbReference type="Proteomes" id="UP000789759">
    <property type="component" value="Unassembled WGS sequence"/>
</dbReference>
<evidence type="ECO:0000256" key="4">
    <source>
        <dbReference type="ARBA" id="ARBA00015163"/>
    </source>
</evidence>
<dbReference type="OrthoDB" id="289228at2759"/>
<feature type="domain" description="TLDc" evidence="7">
    <location>
        <begin position="291"/>
        <end position="487"/>
    </location>
</feature>
<evidence type="ECO:0000256" key="2">
    <source>
        <dbReference type="ARBA" id="ARBA00004496"/>
    </source>
</evidence>
<comment type="similarity">
    <text evidence="3">Belongs to the RTC5 family.</text>
</comment>
<reference evidence="8" key="1">
    <citation type="submission" date="2021-06" db="EMBL/GenBank/DDBJ databases">
        <authorList>
            <person name="Kallberg Y."/>
            <person name="Tangrot J."/>
            <person name="Rosling A."/>
        </authorList>
    </citation>
    <scope>NUCLEOTIDE SEQUENCE</scope>
    <source>
        <strain evidence="8">FL966</strain>
    </source>
</reference>
<evidence type="ECO:0000256" key="5">
    <source>
        <dbReference type="ARBA" id="ARBA00022490"/>
    </source>
</evidence>
<dbReference type="PANTHER" id="PTHR23354">
    <property type="entry name" value="NUCLEOLAR PROTEIN 7/ESTROGEN RECEPTOR COACTIVATOR-RELATED"/>
    <property type="match status" value="1"/>
</dbReference>
<dbReference type="Pfam" id="PF07534">
    <property type="entry name" value="TLD"/>
    <property type="match status" value="1"/>
</dbReference>
<gene>
    <name evidence="8" type="ORF">CPELLU_LOCUS8363</name>
</gene>
<evidence type="ECO:0000313" key="9">
    <source>
        <dbReference type="Proteomes" id="UP000789759"/>
    </source>
</evidence>
<dbReference type="GO" id="GO:0005737">
    <property type="term" value="C:cytoplasm"/>
    <property type="evidence" value="ECO:0007669"/>
    <property type="project" value="UniProtKB-SubCell"/>
</dbReference>
<comment type="function">
    <text evidence="1">May be involved in a process influencing telomere capping.</text>
</comment>
<organism evidence="8 9">
    <name type="scientific">Cetraspora pellucida</name>
    <dbReference type="NCBI Taxonomy" id="1433469"/>
    <lineage>
        <taxon>Eukaryota</taxon>
        <taxon>Fungi</taxon>
        <taxon>Fungi incertae sedis</taxon>
        <taxon>Mucoromycota</taxon>
        <taxon>Glomeromycotina</taxon>
        <taxon>Glomeromycetes</taxon>
        <taxon>Diversisporales</taxon>
        <taxon>Gigasporaceae</taxon>
        <taxon>Cetraspora</taxon>
    </lineage>
</organism>
<evidence type="ECO:0000313" key="8">
    <source>
        <dbReference type="EMBL" id="CAG8630502.1"/>
    </source>
</evidence>
<feature type="compositionally biased region" description="Polar residues" evidence="6">
    <location>
        <begin position="1"/>
        <end position="16"/>
    </location>
</feature>
<dbReference type="AlphaFoldDB" id="A0A9N9GS21"/>
<dbReference type="PANTHER" id="PTHR23354:SF130">
    <property type="entry name" value="RESTRICTION OF TELOMERE CAPPING PROTEIN 5"/>
    <property type="match status" value="1"/>
</dbReference>
<evidence type="ECO:0000259" key="7">
    <source>
        <dbReference type="PROSITE" id="PS51886"/>
    </source>
</evidence>
<sequence length="550" mass="62632">MGITLSSESQHINSTEQTKKPIRSIPDRISSELLKKNFSQIESYSLKTCFDSICTVSKNGIAHIDEESFVKYLSFTDNIGVGPLIFRSFSYLANYPSLDHTPTLLTFNGLVKAIAIYCDKTKNVIDEDYSKLLFESFATWEDDESCKEFLSLGKDTTTITTIKLPKVKCQDLIDVLTAIVWVTTCEMTTANAESENFMEILSNMISLKNISQIRDAVTPIVYSISKPDTTFITWPKFKSFICRNAPNMFRSWSSFFYGQFFIGQTLSRSHKDSIFFGPPVRSLPALDSKSDLLSPINMAILSWMPLPDHAMNRRQWNRLYTSTKHGFSMSSFSANVFKYHGPTLMLINAVVTDDSIGNNDENDTILLGAYISDPWSSSKAFGSDECLLFEIFPTYESFPATNHNSNYVYYNTSFGIGFGGTDITRKTSRLDNKLSGSFMLQLDNTLQNGTYRNDSLKGSRHAFKLSATRTYFDIPFEVLEIQVFGLGGETAKQRQESERIWEENLSRRKEFRQYNSNTMDKEMLKKGSWHSLIRFPDFSVKFKYLSLLLA</sequence>
<protein>
    <recommendedName>
        <fullName evidence="4">Restriction of telomere capping protein 5</fullName>
    </recommendedName>
</protein>
<evidence type="ECO:0000256" key="3">
    <source>
        <dbReference type="ARBA" id="ARBA00006731"/>
    </source>
</evidence>
<evidence type="ECO:0000256" key="1">
    <source>
        <dbReference type="ARBA" id="ARBA00002738"/>
    </source>
</evidence>
<dbReference type="InterPro" id="IPR006571">
    <property type="entry name" value="TLDc_dom"/>
</dbReference>
<keyword evidence="9" id="KW-1185">Reference proteome</keyword>
<proteinExistence type="inferred from homology"/>
<accession>A0A9N9GS21</accession>
<evidence type="ECO:0000256" key="6">
    <source>
        <dbReference type="SAM" id="MobiDB-lite"/>
    </source>
</evidence>
<dbReference type="EMBL" id="CAJVQA010005923">
    <property type="protein sequence ID" value="CAG8630502.1"/>
    <property type="molecule type" value="Genomic_DNA"/>
</dbReference>
<comment type="subcellular location">
    <subcellularLocation>
        <location evidence="2">Cytoplasm</location>
    </subcellularLocation>
</comment>